<evidence type="ECO:0000256" key="1">
    <source>
        <dbReference type="SAM" id="Phobius"/>
    </source>
</evidence>
<feature type="transmembrane region" description="Helical" evidence="1">
    <location>
        <begin position="161"/>
        <end position="186"/>
    </location>
</feature>
<gene>
    <name evidence="2" type="ORF">DFH94DRAFT_315273</name>
</gene>
<dbReference type="Proteomes" id="UP000759537">
    <property type="component" value="Unassembled WGS sequence"/>
</dbReference>
<keyword evidence="1" id="KW-1133">Transmembrane helix</keyword>
<dbReference type="EMBL" id="WHVB01000004">
    <property type="protein sequence ID" value="KAF8483538.1"/>
    <property type="molecule type" value="Genomic_DNA"/>
</dbReference>
<comment type="caution">
    <text evidence="2">The sequence shown here is derived from an EMBL/GenBank/DDBJ whole genome shotgun (WGS) entry which is preliminary data.</text>
</comment>
<reference evidence="2" key="1">
    <citation type="submission" date="2019-10" db="EMBL/GenBank/DDBJ databases">
        <authorList>
            <consortium name="DOE Joint Genome Institute"/>
            <person name="Kuo A."/>
            <person name="Miyauchi S."/>
            <person name="Kiss E."/>
            <person name="Drula E."/>
            <person name="Kohler A."/>
            <person name="Sanchez-Garcia M."/>
            <person name="Andreopoulos B."/>
            <person name="Barry K.W."/>
            <person name="Bonito G."/>
            <person name="Buee M."/>
            <person name="Carver A."/>
            <person name="Chen C."/>
            <person name="Cichocki N."/>
            <person name="Clum A."/>
            <person name="Culley D."/>
            <person name="Crous P.W."/>
            <person name="Fauchery L."/>
            <person name="Girlanda M."/>
            <person name="Hayes R."/>
            <person name="Keri Z."/>
            <person name="LaButti K."/>
            <person name="Lipzen A."/>
            <person name="Lombard V."/>
            <person name="Magnuson J."/>
            <person name="Maillard F."/>
            <person name="Morin E."/>
            <person name="Murat C."/>
            <person name="Nolan M."/>
            <person name="Ohm R."/>
            <person name="Pangilinan J."/>
            <person name="Pereira M."/>
            <person name="Perotto S."/>
            <person name="Peter M."/>
            <person name="Riley R."/>
            <person name="Sitrit Y."/>
            <person name="Stielow B."/>
            <person name="Szollosi G."/>
            <person name="Zifcakova L."/>
            <person name="Stursova M."/>
            <person name="Spatafora J.W."/>
            <person name="Tedersoo L."/>
            <person name="Vaario L.-M."/>
            <person name="Yamada A."/>
            <person name="Yan M."/>
            <person name="Wang P."/>
            <person name="Xu J."/>
            <person name="Bruns T."/>
            <person name="Baldrian P."/>
            <person name="Vilgalys R."/>
            <person name="Henrissat B."/>
            <person name="Grigoriev I.V."/>
            <person name="Hibbett D."/>
            <person name="Nagy L.G."/>
            <person name="Martin F.M."/>
        </authorList>
    </citation>
    <scope>NUCLEOTIDE SEQUENCE</scope>
    <source>
        <strain evidence="2">Prilba</strain>
    </source>
</reference>
<feature type="transmembrane region" description="Helical" evidence="1">
    <location>
        <begin position="98"/>
        <end position="117"/>
    </location>
</feature>
<evidence type="ECO:0000313" key="3">
    <source>
        <dbReference type="Proteomes" id="UP000759537"/>
    </source>
</evidence>
<sequence>MSTDAPLKTQRLAALAFCSAWYIISGSIGLNALIKANQRETHFRKQAPAGVTLNFHINDLYQPGVVLTTVCAISGLLAVIFLILTLRWPKHATGSLKIQAWIFTFLSLWLLATQIPYTDFVANRSARIDAFLDGQQLPAQVVQATLAADGESAKYNKLHPAVLLAIFPWIALLFATVLIFILFAAARRRVPSEMTSQLPISEGEKRADL</sequence>
<keyword evidence="1" id="KW-0812">Transmembrane</keyword>
<protein>
    <submittedName>
        <fullName evidence="2">Uncharacterized protein</fullName>
    </submittedName>
</protein>
<proteinExistence type="predicted"/>
<keyword evidence="1" id="KW-0472">Membrane</keyword>
<evidence type="ECO:0000313" key="2">
    <source>
        <dbReference type="EMBL" id="KAF8483538.1"/>
    </source>
</evidence>
<name>A0A9P5N169_9AGAM</name>
<organism evidence="2 3">
    <name type="scientific">Russula ochroleuca</name>
    <dbReference type="NCBI Taxonomy" id="152965"/>
    <lineage>
        <taxon>Eukaryota</taxon>
        <taxon>Fungi</taxon>
        <taxon>Dikarya</taxon>
        <taxon>Basidiomycota</taxon>
        <taxon>Agaricomycotina</taxon>
        <taxon>Agaricomycetes</taxon>
        <taxon>Russulales</taxon>
        <taxon>Russulaceae</taxon>
        <taxon>Russula</taxon>
    </lineage>
</organism>
<dbReference type="AlphaFoldDB" id="A0A9P5N169"/>
<feature type="transmembrane region" description="Helical" evidence="1">
    <location>
        <begin position="12"/>
        <end position="34"/>
    </location>
</feature>
<dbReference type="OrthoDB" id="2560085at2759"/>
<feature type="transmembrane region" description="Helical" evidence="1">
    <location>
        <begin position="65"/>
        <end position="86"/>
    </location>
</feature>
<keyword evidence="3" id="KW-1185">Reference proteome</keyword>
<reference evidence="2" key="2">
    <citation type="journal article" date="2020" name="Nat. Commun.">
        <title>Large-scale genome sequencing of mycorrhizal fungi provides insights into the early evolution of symbiotic traits.</title>
        <authorList>
            <person name="Miyauchi S."/>
            <person name="Kiss E."/>
            <person name="Kuo A."/>
            <person name="Drula E."/>
            <person name="Kohler A."/>
            <person name="Sanchez-Garcia M."/>
            <person name="Morin E."/>
            <person name="Andreopoulos B."/>
            <person name="Barry K.W."/>
            <person name="Bonito G."/>
            <person name="Buee M."/>
            <person name="Carver A."/>
            <person name="Chen C."/>
            <person name="Cichocki N."/>
            <person name="Clum A."/>
            <person name="Culley D."/>
            <person name="Crous P.W."/>
            <person name="Fauchery L."/>
            <person name="Girlanda M."/>
            <person name="Hayes R.D."/>
            <person name="Keri Z."/>
            <person name="LaButti K."/>
            <person name="Lipzen A."/>
            <person name="Lombard V."/>
            <person name="Magnuson J."/>
            <person name="Maillard F."/>
            <person name="Murat C."/>
            <person name="Nolan M."/>
            <person name="Ohm R.A."/>
            <person name="Pangilinan J."/>
            <person name="Pereira M.F."/>
            <person name="Perotto S."/>
            <person name="Peter M."/>
            <person name="Pfister S."/>
            <person name="Riley R."/>
            <person name="Sitrit Y."/>
            <person name="Stielow J.B."/>
            <person name="Szollosi G."/>
            <person name="Zifcakova L."/>
            <person name="Stursova M."/>
            <person name="Spatafora J.W."/>
            <person name="Tedersoo L."/>
            <person name="Vaario L.M."/>
            <person name="Yamada A."/>
            <person name="Yan M."/>
            <person name="Wang P."/>
            <person name="Xu J."/>
            <person name="Bruns T."/>
            <person name="Baldrian P."/>
            <person name="Vilgalys R."/>
            <person name="Dunand C."/>
            <person name="Henrissat B."/>
            <person name="Grigoriev I.V."/>
            <person name="Hibbett D."/>
            <person name="Nagy L.G."/>
            <person name="Martin F.M."/>
        </authorList>
    </citation>
    <scope>NUCLEOTIDE SEQUENCE</scope>
    <source>
        <strain evidence="2">Prilba</strain>
    </source>
</reference>
<accession>A0A9P5N169</accession>